<dbReference type="InterPro" id="IPR006450">
    <property type="entry name" value="Phage_HK97_gp6-like"/>
</dbReference>
<sequence length="177" mass="18911">MNPVRITAPSTPVVSLEDLKQHLRVLHDDDDALITSYEAAAVSWLDGYSGVLGRAVLSQGWQETFPAWGCFRLALPDVTAATVTYKDAAGTSQTVPDATLRFDGSAVIVDATGPADASDITVLYTCALPEGDLPAVVQAVKMLVAHWYVRRETVGDAALSVPFAAEVLIGSKRRKQL</sequence>
<gene>
    <name evidence="1" type="ORF">CDV49_08245</name>
</gene>
<name>A0A212ABZ9_9RHOB</name>
<dbReference type="Pfam" id="PF05135">
    <property type="entry name" value="Phage_connect_1"/>
    <property type="match status" value="1"/>
</dbReference>
<keyword evidence="2" id="KW-1185">Reference proteome</keyword>
<dbReference type="InterPro" id="IPR011738">
    <property type="entry name" value="Phage_CHP"/>
</dbReference>
<dbReference type="InterPro" id="IPR021146">
    <property type="entry name" value="Phage_gp6-like_head-tail"/>
</dbReference>
<dbReference type="EMBL" id="NIPW01000011">
    <property type="protein sequence ID" value="OWJ78416.1"/>
    <property type="molecule type" value="Genomic_DNA"/>
</dbReference>
<dbReference type="NCBIfam" id="TIGR02215">
    <property type="entry name" value="phage_chp_gp8"/>
    <property type="match status" value="1"/>
</dbReference>
<dbReference type="Proteomes" id="UP000196878">
    <property type="component" value="Unassembled WGS sequence"/>
</dbReference>
<dbReference type="NCBIfam" id="TIGR01560">
    <property type="entry name" value="put_DNA_pack"/>
    <property type="match status" value="1"/>
</dbReference>
<reference evidence="1 2" key="1">
    <citation type="submission" date="2016-12" db="EMBL/GenBank/DDBJ databases">
        <title>Comparison of Traditional DNA-DNA Hybridization with In Silico Genomic Analysis.</title>
        <authorList>
            <person name="Nicholson A.C."/>
            <person name="Humrighouse B.W."/>
            <person name="Graziano J."/>
            <person name="Lasker B."/>
            <person name="Whitney A.M."/>
            <person name="Mcquiston J.R."/>
        </authorList>
    </citation>
    <scope>NUCLEOTIDE SEQUENCE [LARGE SCALE GENOMIC DNA]</scope>
    <source>
        <strain evidence="1 2">H2240</strain>
    </source>
</reference>
<comment type="caution">
    <text evidence="1">The sequence shown here is derived from an EMBL/GenBank/DDBJ whole genome shotgun (WGS) entry which is preliminary data.</text>
</comment>
<dbReference type="AlphaFoldDB" id="A0A212ABZ9"/>
<accession>A0A212ABZ9</accession>
<organism evidence="1 2">
    <name type="scientific">Haematobacter genomosp. 1</name>
    <dbReference type="NCBI Taxonomy" id="366618"/>
    <lineage>
        <taxon>Bacteria</taxon>
        <taxon>Pseudomonadati</taxon>
        <taxon>Pseudomonadota</taxon>
        <taxon>Alphaproteobacteria</taxon>
        <taxon>Rhodobacterales</taxon>
        <taxon>Paracoccaceae</taxon>
        <taxon>Haematobacter</taxon>
    </lineage>
</organism>
<dbReference type="Gene3D" id="1.10.3230.30">
    <property type="entry name" value="Phage gp6-like head-tail connector protein"/>
    <property type="match status" value="1"/>
</dbReference>
<dbReference type="RefSeq" id="WP_088215075.1">
    <property type="nucleotide sequence ID" value="NZ_NIPW01000011.1"/>
</dbReference>
<dbReference type="CDD" id="cd08054">
    <property type="entry name" value="gp6"/>
    <property type="match status" value="1"/>
</dbReference>
<evidence type="ECO:0000313" key="1">
    <source>
        <dbReference type="EMBL" id="OWJ78416.1"/>
    </source>
</evidence>
<evidence type="ECO:0000313" key="2">
    <source>
        <dbReference type="Proteomes" id="UP000196878"/>
    </source>
</evidence>
<evidence type="ECO:0008006" key="3">
    <source>
        <dbReference type="Google" id="ProtNLM"/>
    </source>
</evidence>
<dbReference type="OrthoDB" id="8452228at2"/>
<proteinExistence type="predicted"/>
<protein>
    <recommendedName>
        <fullName evidence="3">Phage gp6-like head-tail connector protein</fullName>
    </recommendedName>
</protein>